<dbReference type="SUPFAM" id="SSF64153">
    <property type="entry name" value="YjeF N-terminal domain-like"/>
    <property type="match status" value="1"/>
</dbReference>
<dbReference type="AlphaFoldDB" id="A0A2M9HEH2"/>
<dbReference type="PROSITE" id="PS01050">
    <property type="entry name" value="YJEF_C_2"/>
    <property type="match status" value="1"/>
</dbReference>
<keyword evidence="6 12" id="KW-0521">NADP</keyword>
<dbReference type="PANTHER" id="PTHR12592">
    <property type="entry name" value="ATP-DEPENDENT (S)-NAD(P)H-HYDRATE DEHYDRATASE FAMILY MEMBER"/>
    <property type="match status" value="1"/>
</dbReference>
<dbReference type="Pfam" id="PF01256">
    <property type="entry name" value="Carb_kinase"/>
    <property type="match status" value="1"/>
</dbReference>
<evidence type="ECO:0000313" key="17">
    <source>
        <dbReference type="Proteomes" id="UP000231451"/>
    </source>
</evidence>
<comment type="similarity">
    <text evidence="3">In the C-terminal section; belongs to the NnrD/CARKD family.</text>
</comment>
<evidence type="ECO:0000256" key="8">
    <source>
        <dbReference type="ARBA" id="ARBA00023239"/>
    </source>
</evidence>
<feature type="binding site" evidence="12">
    <location>
        <position position="492"/>
    </location>
    <ligand>
        <name>(6S)-NADPHX</name>
        <dbReference type="ChEBI" id="CHEBI:64076"/>
    </ligand>
</feature>
<feature type="binding site" evidence="12">
    <location>
        <position position="416"/>
    </location>
    <ligand>
        <name>(6S)-NADPHX</name>
        <dbReference type="ChEBI" id="CHEBI:64076"/>
    </ligand>
</feature>
<evidence type="ECO:0000256" key="10">
    <source>
        <dbReference type="ARBA" id="ARBA00048238"/>
    </source>
</evidence>
<organism evidence="16 17">
    <name type="scientific">Bifidobacterium simiarum</name>
    <dbReference type="NCBI Taxonomy" id="2045441"/>
    <lineage>
        <taxon>Bacteria</taxon>
        <taxon>Bacillati</taxon>
        <taxon>Actinomycetota</taxon>
        <taxon>Actinomycetes</taxon>
        <taxon>Bifidobacteriales</taxon>
        <taxon>Bifidobacteriaceae</taxon>
        <taxon>Bifidobacterium</taxon>
    </lineage>
</organism>
<evidence type="ECO:0000256" key="12">
    <source>
        <dbReference type="HAMAP-Rule" id="MF_01965"/>
    </source>
</evidence>
<comment type="caution">
    <text evidence="16">The sequence shown here is derived from an EMBL/GenBank/DDBJ whole genome shotgun (WGS) entry which is preliminary data.</text>
</comment>
<keyword evidence="16" id="KW-0808">Transferase</keyword>
<dbReference type="GO" id="GO:0110051">
    <property type="term" value="P:metabolite repair"/>
    <property type="evidence" value="ECO:0007669"/>
    <property type="project" value="TreeGrafter"/>
</dbReference>
<feature type="binding site" evidence="12">
    <location>
        <position position="491"/>
    </location>
    <ligand>
        <name>AMP</name>
        <dbReference type="ChEBI" id="CHEBI:456215"/>
    </ligand>
</feature>
<keyword evidence="16" id="KW-0418">Kinase</keyword>
<keyword evidence="17" id="KW-1185">Reference proteome</keyword>
<dbReference type="RefSeq" id="WP_100513040.1">
    <property type="nucleotide sequence ID" value="NZ_PEBK01000005.1"/>
</dbReference>
<feature type="binding site" evidence="12">
    <location>
        <position position="305"/>
    </location>
    <ligand>
        <name>(6S)-NADPHX</name>
        <dbReference type="ChEBI" id="CHEBI:64076"/>
    </ligand>
</feature>
<evidence type="ECO:0000256" key="5">
    <source>
        <dbReference type="ARBA" id="ARBA00022840"/>
    </source>
</evidence>
<dbReference type="GO" id="GO:0016301">
    <property type="term" value="F:kinase activity"/>
    <property type="evidence" value="ECO:0007669"/>
    <property type="project" value="UniProtKB-KW"/>
</dbReference>
<comment type="catalytic activity">
    <reaction evidence="11 12">
        <text>(6S)-NADPHX + ADP = AMP + phosphate + NADPH + H(+)</text>
        <dbReference type="Rhea" id="RHEA:32235"/>
        <dbReference type="ChEBI" id="CHEBI:15378"/>
        <dbReference type="ChEBI" id="CHEBI:43474"/>
        <dbReference type="ChEBI" id="CHEBI:57783"/>
        <dbReference type="ChEBI" id="CHEBI:64076"/>
        <dbReference type="ChEBI" id="CHEBI:456215"/>
        <dbReference type="ChEBI" id="CHEBI:456216"/>
        <dbReference type="EC" id="4.2.1.136"/>
    </reaction>
</comment>
<comment type="subunit">
    <text evidence="12">Homotetramer.</text>
</comment>
<keyword evidence="8 12" id="KW-0456">Lyase</keyword>
<dbReference type="EC" id="4.2.1.136" evidence="12"/>
<dbReference type="InterPro" id="IPR000631">
    <property type="entry name" value="CARKD"/>
</dbReference>
<comment type="function">
    <text evidence="9">Bifunctional enzyme that catalyzes the epimerization of the S- and R-forms of NAD(P)HX and the dehydration of the S-form of NAD(P)HX at the expense of ADP, which is converted to AMP. This allows the repair of both epimers of NAD(P)HX, a damaged form of NAD(P)H that is a result of enzymatic or heat-dependent hydration.</text>
</comment>
<dbReference type="PROSITE" id="PS51383">
    <property type="entry name" value="YJEF_C_3"/>
    <property type="match status" value="1"/>
</dbReference>
<evidence type="ECO:0000256" key="2">
    <source>
        <dbReference type="ARBA" id="ARBA00006001"/>
    </source>
</evidence>
<keyword evidence="4 12" id="KW-0547">Nucleotide-binding</keyword>
<dbReference type="Gene3D" id="3.40.50.10260">
    <property type="entry name" value="YjeF N-terminal domain"/>
    <property type="match status" value="1"/>
</dbReference>
<feature type="binding site" evidence="12">
    <location>
        <position position="355"/>
    </location>
    <ligand>
        <name>(6S)-NADPHX</name>
        <dbReference type="ChEBI" id="CHEBI:64076"/>
    </ligand>
</feature>
<dbReference type="GO" id="GO:0052855">
    <property type="term" value="F:ADP-dependent NAD(P)H-hydrate dehydratase activity"/>
    <property type="evidence" value="ECO:0007669"/>
    <property type="project" value="UniProtKB-UniRule"/>
</dbReference>
<evidence type="ECO:0000256" key="3">
    <source>
        <dbReference type="ARBA" id="ARBA00009524"/>
    </source>
</evidence>
<dbReference type="GO" id="GO:0005524">
    <property type="term" value="F:ATP binding"/>
    <property type="evidence" value="ECO:0007669"/>
    <property type="project" value="UniProtKB-KW"/>
</dbReference>
<feature type="binding site" evidence="12">
    <location>
        <begin position="458"/>
        <end position="462"/>
    </location>
    <ligand>
        <name>AMP</name>
        <dbReference type="ChEBI" id="CHEBI:456215"/>
    </ligand>
</feature>
<dbReference type="GO" id="GO:0046496">
    <property type="term" value="P:nicotinamide nucleotide metabolic process"/>
    <property type="evidence" value="ECO:0007669"/>
    <property type="project" value="UniProtKB-UniRule"/>
</dbReference>
<sequence length="685" mass="71112">MLFDEDAELDDEFVSTAFASDDVRAMEKPLLDSGVPLMHMAASAAAMSARVMLARAQVSPDDARIVLLAGGGDNGGDGLFAAAELADQGATVTAVAVGRSLHAEGLAAFDRAGGEVIVLDPRAEIEGHAAPADEDEAADLFDEALDIAQDSHLVIDAMTGIGLQGALRGIPAHIAEELGRQSGLPESMALPSGENLGAFPLVLAVDVPSGVGVNDGALPGPYIPADVTATFGAMKPCALLPPSAYVCGQLVLVDFDFDTTRFTPAVEAMTSRTAAQIIRLPHVADSKYSRGVTGLITGSQAYPGAAVLSCHAAAVSNVGMIRYRGPARAEDLVLREVPEAVMGGGHVQSWVVGSGVPNGEADEHGDDAQRREIRALLARYDAQTEGSADMPPVVVDAGALDLLPETCAPQVLITPHAGELARLISERDEDVTADEVMAEPLHWATRAWELTGATVLLKGAITVIVGYDEEGGPSVITSGSGPAWLSSAGAGDVLAGTLGAVLAQGADTLRIMPDQVGIHAATGAFLHGLAAQLASESLQTGWRRPVVYDPDSAFDFLEAMQPVSNMLAHTGYLVGSLGHPITAKDVIEELPHAFALLIRMYDDHDDDGIGPDDLSGAGFNPDGPAGGDDDDPHGDDPVGGDIIDDDAVIEPDDDADDGDGVYLDADRDYTDEELDALMDRLTSRR</sequence>
<evidence type="ECO:0000256" key="1">
    <source>
        <dbReference type="ARBA" id="ARBA00001958"/>
    </source>
</evidence>
<evidence type="ECO:0000313" key="16">
    <source>
        <dbReference type="EMBL" id="PJM75214.1"/>
    </source>
</evidence>
<dbReference type="Proteomes" id="UP000231451">
    <property type="component" value="Unassembled WGS sequence"/>
</dbReference>
<feature type="region of interest" description="Disordered" evidence="13">
    <location>
        <begin position="607"/>
        <end position="669"/>
    </location>
</feature>
<evidence type="ECO:0000256" key="11">
    <source>
        <dbReference type="ARBA" id="ARBA00049209"/>
    </source>
</evidence>
<comment type="cofactor">
    <cofactor evidence="12">
        <name>Mg(2+)</name>
        <dbReference type="ChEBI" id="CHEBI:18420"/>
    </cofactor>
</comment>
<gene>
    <name evidence="12" type="primary">nnrD</name>
    <name evidence="16" type="ORF">CSQ87_06400</name>
</gene>
<dbReference type="EMBL" id="PEBK01000005">
    <property type="protein sequence ID" value="PJM75214.1"/>
    <property type="molecule type" value="Genomic_DNA"/>
</dbReference>
<dbReference type="OrthoDB" id="9806925at2"/>
<dbReference type="Pfam" id="PF03853">
    <property type="entry name" value="YjeF_N"/>
    <property type="match status" value="1"/>
</dbReference>
<dbReference type="InterPro" id="IPR004443">
    <property type="entry name" value="YjeF_N_dom"/>
</dbReference>
<evidence type="ECO:0000256" key="4">
    <source>
        <dbReference type="ARBA" id="ARBA00022741"/>
    </source>
</evidence>
<dbReference type="Gene3D" id="3.40.1190.20">
    <property type="match status" value="1"/>
</dbReference>
<evidence type="ECO:0000259" key="14">
    <source>
        <dbReference type="PROSITE" id="PS51383"/>
    </source>
</evidence>
<name>A0A2M9HEH2_9BIFI</name>
<evidence type="ECO:0000256" key="13">
    <source>
        <dbReference type="SAM" id="MobiDB-lite"/>
    </source>
</evidence>
<accession>A0A2M9HEH2</accession>
<reference evidence="16 17" key="1">
    <citation type="submission" date="2017-10" db="EMBL/GenBank/DDBJ databases">
        <title>Draft genome sequences of strains TRE 1, TRE 9, TRE H and TRI 7, isolated from tamarins, belonging to four potential novel Bifidobacterium species.</title>
        <authorList>
            <person name="Mattarelli P."/>
            <person name="Modesto M."/>
            <person name="Puglisi E."/>
            <person name="Morelli L."/>
            <person name="Spezio C."/>
            <person name="Bonetti A."/>
            <person name="Sandri C."/>
        </authorList>
    </citation>
    <scope>NUCLEOTIDE SEQUENCE [LARGE SCALE GENOMIC DNA]</scope>
    <source>
        <strain evidence="17">TRI7</strain>
    </source>
</reference>
<evidence type="ECO:0000256" key="9">
    <source>
        <dbReference type="ARBA" id="ARBA00025153"/>
    </source>
</evidence>
<proteinExistence type="inferred from homology"/>
<dbReference type="InterPro" id="IPR029056">
    <property type="entry name" value="Ribokinase-like"/>
</dbReference>
<dbReference type="GO" id="GO:0052856">
    <property type="term" value="F:NAD(P)HX epimerase activity"/>
    <property type="evidence" value="ECO:0007669"/>
    <property type="project" value="TreeGrafter"/>
</dbReference>
<comment type="similarity">
    <text evidence="2">In the N-terminal section; belongs to the NnrE/AIBP family.</text>
</comment>
<keyword evidence="7 12" id="KW-0520">NAD</keyword>
<protein>
    <recommendedName>
        <fullName evidence="12">ADP-dependent (S)-NAD(P)H-hydrate dehydratase</fullName>
        <ecNumber evidence="12">4.2.1.136</ecNumber>
    </recommendedName>
    <alternativeName>
        <fullName evidence="12">ADP-dependent NAD(P)HX dehydratase</fullName>
    </alternativeName>
</protein>
<dbReference type="HAMAP" id="MF_01965">
    <property type="entry name" value="NADHX_dehydratase"/>
    <property type="match status" value="1"/>
</dbReference>
<comment type="function">
    <text evidence="12">Catalyzes the dehydration of the S-form of NAD(P)HX at the expense of ADP, which is converted to AMP. Together with NAD(P)HX epimerase, which catalyzes the epimerization of the S- and R-forms, the enzyme allows the repair of both epimers of NAD(P)HX, a damaged form of NAD(P)H that is a result of enzymatic or heat-dependent hydration.</text>
</comment>
<dbReference type="PANTHER" id="PTHR12592:SF0">
    <property type="entry name" value="ATP-DEPENDENT (S)-NAD(P)H-HYDRATE DEHYDRATASE"/>
    <property type="match status" value="1"/>
</dbReference>
<feature type="domain" description="YjeF C-terminal" evidence="14">
    <location>
        <begin position="270"/>
        <end position="597"/>
    </location>
</feature>
<dbReference type="InterPro" id="IPR036652">
    <property type="entry name" value="YjeF_N_dom_sf"/>
</dbReference>
<dbReference type="InterPro" id="IPR017953">
    <property type="entry name" value="Carbohydrate_kinase_pred_CS"/>
</dbReference>
<evidence type="ECO:0000256" key="6">
    <source>
        <dbReference type="ARBA" id="ARBA00022857"/>
    </source>
</evidence>
<feature type="domain" description="YjeF N-terminal" evidence="15">
    <location>
        <begin position="23"/>
        <end position="263"/>
    </location>
</feature>
<comment type="similarity">
    <text evidence="12">Belongs to the NnrD/CARKD family.</text>
</comment>
<evidence type="ECO:0000259" key="15">
    <source>
        <dbReference type="PROSITE" id="PS51385"/>
    </source>
</evidence>
<keyword evidence="5 12" id="KW-0067">ATP-binding</keyword>
<dbReference type="CDD" id="cd01171">
    <property type="entry name" value="YXKO-related"/>
    <property type="match status" value="1"/>
</dbReference>
<comment type="cofactor">
    <cofactor evidence="1">
        <name>K(+)</name>
        <dbReference type="ChEBI" id="CHEBI:29103"/>
    </cofactor>
</comment>
<comment type="catalytic activity">
    <reaction evidence="10 12">
        <text>(6S)-NADHX + ADP = AMP + phosphate + NADH + H(+)</text>
        <dbReference type="Rhea" id="RHEA:32223"/>
        <dbReference type="ChEBI" id="CHEBI:15378"/>
        <dbReference type="ChEBI" id="CHEBI:43474"/>
        <dbReference type="ChEBI" id="CHEBI:57945"/>
        <dbReference type="ChEBI" id="CHEBI:64074"/>
        <dbReference type="ChEBI" id="CHEBI:456215"/>
        <dbReference type="ChEBI" id="CHEBI:456216"/>
        <dbReference type="EC" id="4.2.1.136"/>
    </reaction>
</comment>
<dbReference type="SUPFAM" id="SSF53613">
    <property type="entry name" value="Ribokinase-like"/>
    <property type="match status" value="1"/>
</dbReference>
<dbReference type="PROSITE" id="PS51385">
    <property type="entry name" value="YJEF_N"/>
    <property type="match status" value="1"/>
</dbReference>
<evidence type="ECO:0000256" key="7">
    <source>
        <dbReference type="ARBA" id="ARBA00023027"/>
    </source>
</evidence>
<feature type="compositionally biased region" description="Acidic residues" evidence="13">
    <location>
        <begin position="642"/>
        <end position="659"/>
    </location>
</feature>